<evidence type="ECO:0000256" key="1">
    <source>
        <dbReference type="SAM" id="Phobius"/>
    </source>
</evidence>
<feature type="domain" description="HTH cro/C1-type" evidence="2">
    <location>
        <begin position="6"/>
        <end position="40"/>
    </location>
</feature>
<dbReference type="AlphaFoldDB" id="A0A1J5S2V8"/>
<keyword evidence="1" id="KW-0472">Membrane</keyword>
<dbReference type="PROSITE" id="PS50943">
    <property type="entry name" value="HTH_CROC1"/>
    <property type="match status" value="1"/>
</dbReference>
<dbReference type="EMBL" id="MLJW01000075">
    <property type="protein sequence ID" value="OIR02410.1"/>
    <property type="molecule type" value="Genomic_DNA"/>
</dbReference>
<sequence length="72" mass="7655">MTPDIFKSWRHSLGLSQEAAAKALGLSRGSILLYEAGRRRGDDSRPVTIPLAVQLAMAAIAHGLGPWSIPSS</sequence>
<protein>
    <recommendedName>
        <fullName evidence="2">HTH cro/C1-type domain-containing protein</fullName>
    </recommendedName>
</protein>
<gene>
    <name evidence="3" type="ORF">GALL_155680</name>
</gene>
<name>A0A1J5S2V8_9ZZZZ</name>
<keyword evidence="1" id="KW-1133">Transmembrane helix</keyword>
<accession>A0A1J5S2V8</accession>
<proteinExistence type="predicted"/>
<evidence type="ECO:0000259" key="2">
    <source>
        <dbReference type="PROSITE" id="PS50943"/>
    </source>
</evidence>
<reference evidence="3" key="1">
    <citation type="submission" date="2016-10" db="EMBL/GenBank/DDBJ databases">
        <title>Sequence of Gallionella enrichment culture.</title>
        <authorList>
            <person name="Poehlein A."/>
            <person name="Muehling M."/>
            <person name="Daniel R."/>
        </authorList>
    </citation>
    <scope>NUCLEOTIDE SEQUENCE</scope>
</reference>
<dbReference type="SUPFAM" id="SSF47413">
    <property type="entry name" value="lambda repressor-like DNA-binding domains"/>
    <property type="match status" value="1"/>
</dbReference>
<feature type="transmembrane region" description="Helical" evidence="1">
    <location>
        <begin position="47"/>
        <end position="69"/>
    </location>
</feature>
<dbReference type="GO" id="GO:0003677">
    <property type="term" value="F:DNA binding"/>
    <property type="evidence" value="ECO:0007669"/>
    <property type="project" value="InterPro"/>
</dbReference>
<dbReference type="InterPro" id="IPR001387">
    <property type="entry name" value="Cro/C1-type_HTH"/>
</dbReference>
<dbReference type="InterPro" id="IPR010982">
    <property type="entry name" value="Lambda_DNA-bd_dom_sf"/>
</dbReference>
<dbReference type="SMART" id="SM00530">
    <property type="entry name" value="HTH_XRE"/>
    <property type="match status" value="1"/>
</dbReference>
<organism evidence="3">
    <name type="scientific">mine drainage metagenome</name>
    <dbReference type="NCBI Taxonomy" id="410659"/>
    <lineage>
        <taxon>unclassified sequences</taxon>
        <taxon>metagenomes</taxon>
        <taxon>ecological metagenomes</taxon>
    </lineage>
</organism>
<dbReference type="Pfam" id="PF13560">
    <property type="entry name" value="HTH_31"/>
    <property type="match status" value="1"/>
</dbReference>
<comment type="caution">
    <text evidence="3">The sequence shown here is derived from an EMBL/GenBank/DDBJ whole genome shotgun (WGS) entry which is preliminary data.</text>
</comment>
<keyword evidence="1" id="KW-0812">Transmembrane</keyword>
<dbReference type="CDD" id="cd00093">
    <property type="entry name" value="HTH_XRE"/>
    <property type="match status" value="1"/>
</dbReference>
<evidence type="ECO:0000313" key="3">
    <source>
        <dbReference type="EMBL" id="OIR02410.1"/>
    </source>
</evidence>
<dbReference type="Gene3D" id="1.10.260.40">
    <property type="entry name" value="lambda repressor-like DNA-binding domains"/>
    <property type="match status" value="1"/>
</dbReference>